<dbReference type="EMBL" id="JBFDAA010000006">
    <property type="protein sequence ID" value="KAL1131190.1"/>
    <property type="molecule type" value="Genomic_DNA"/>
</dbReference>
<dbReference type="AlphaFoldDB" id="A0ABD0YIS6"/>
<organism evidence="2 3">
    <name type="scientific">Ranatra chinensis</name>
    <dbReference type="NCBI Taxonomy" id="642074"/>
    <lineage>
        <taxon>Eukaryota</taxon>
        <taxon>Metazoa</taxon>
        <taxon>Ecdysozoa</taxon>
        <taxon>Arthropoda</taxon>
        <taxon>Hexapoda</taxon>
        <taxon>Insecta</taxon>
        <taxon>Pterygota</taxon>
        <taxon>Neoptera</taxon>
        <taxon>Paraneoptera</taxon>
        <taxon>Hemiptera</taxon>
        <taxon>Heteroptera</taxon>
        <taxon>Panheteroptera</taxon>
        <taxon>Nepomorpha</taxon>
        <taxon>Nepidae</taxon>
        <taxon>Ranatrinae</taxon>
        <taxon>Ranatra</taxon>
    </lineage>
</organism>
<dbReference type="Proteomes" id="UP001558652">
    <property type="component" value="Unassembled WGS sequence"/>
</dbReference>
<dbReference type="PANTHER" id="PTHR19446">
    <property type="entry name" value="REVERSE TRANSCRIPTASES"/>
    <property type="match status" value="1"/>
</dbReference>
<feature type="domain" description="Reverse transcriptase" evidence="1">
    <location>
        <begin position="1"/>
        <end position="136"/>
    </location>
</feature>
<name>A0ABD0YIS6_9HEMI</name>
<dbReference type="PROSITE" id="PS50878">
    <property type="entry name" value="RT_POL"/>
    <property type="match status" value="1"/>
</dbReference>
<accession>A0ABD0YIS6</accession>
<evidence type="ECO:0000259" key="1">
    <source>
        <dbReference type="PROSITE" id="PS50878"/>
    </source>
</evidence>
<comment type="caution">
    <text evidence="2">The sequence shown here is derived from an EMBL/GenBank/DDBJ whole genome shotgun (WGS) entry which is preliminary data.</text>
</comment>
<reference evidence="2 3" key="1">
    <citation type="submission" date="2024-07" db="EMBL/GenBank/DDBJ databases">
        <title>Chromosome-level genome assembly of the water stick insect Ranatra chinensis (Heteroptera: Nepidae).</title>
        <authorList>
            <person name="Liu X."/>
        </authorList>
    </citation>
    <scope>NUCLEOTIDE SEQUENCE [LARGE SCALE GENOMIC DNA]</scope>
    <source>
        <strain evidence="2">Cailab_2021Rc</strain>
        <tissue evidence="2">Muscle</tissue>
    </source>
</reference>
<proteinExistence type="predicted"/>
<protein>
    <recommendedName>
        <fullName evidence="1">Reverse transcriptase domain-containing protein</fullName>
    </recommendedName>
</protein>
<gene>
    <name evidence="2" type="ORF">AAG570_010808</name>
</gene>
<evidence type="ECO:0000313" key="2">
    <source>
        <dbReference type="EMBL" id="KAL1131190.1"/>
    </source>
</evidence>
<evidence type="ECO:0000313" key="3">
    <source>
        <dbReference type="Proteomes" id="UP001558652"/>
    </source>
</evidence>
<keyword evidence="3" id="KW-1185">Reference proteome</keyword>
<dbReference type="Pfam" id="PF00078">
    <property type="entry name" value="RVT_1"/>
    <property type="match status" value="1"/>
</dbReference>
<dbReference type="InterPro" id="IPR000477">
    <property type="entry name" value="RT_dom"/>
</dbReference>
<sequence>MTAIIIPILKPNKIPHHIDSYRPITLLNTTLKIFEKLLNKRLNWYLNYSKFFHKDQYGYRQNPSTTINAIDKLVVGIRNGFQTKRMTLAVSFDILKAYDTIPTEINNYNNASTYPNPNETIPNTISYKQKIPRPTK</sequence>